<dbReference type="EMBL" id="CP014750">
    <property type="protein sequence ID" value="AMQ18932.1"/>
    <property type="molecule type" value="Genomic_DNA"/>
</dbReference>
<reference evidence="2" key="1">
    <citation type="submission" date="2016-03" db="EMBL/GenBank/DDBJ databases">
        <authorList>
            <person name="Oger P.M."/>
        </authorList>
    </citation>
    <scope>NUCLEOTIDE SEQUENCE [LARGE SCALE GENOMIC DNA]</scope>
    <source>
        <strain evidence="2">OG-1</strain>
    </source>
</reference>
<proteinExistence type="predicted"/>
<dbReference type="GeneID" id="27140279"/>
<gene>
    <name evidence="1" type="ORF">A0127_06985</name>
</gene>
<protein>
    <submittedName>
        <fullName evidence="1">Uncharacterized protein</fullName>
    </submittedName>
</protein>
<organism evidence="1 2">
    <name type="scientific">Thermococcus peptonophilus</name>
    <dbReference type="NCBI Taxonomy" id="53952"/>
    <lineage>
        <taxon>Archaea</taxon>
        <taxon>Methanobacteriati</taxon>
        <taxon>Methanobacteriota</taxon>
        <taxon>Thermococci</taxon>
        <taxon>Thermococcales</taxon>
        <taxon>Thermococcaceae</taxon>
        <taxon>Thermococcus</taxon>
    </lineage>
</organism>
<dbReference type="RefSeq" id="WP_062389741.1">
    <property type="nucleotide sequence ID" value="NZ_CP014750.1"/>
</dbReference>
<dbReference type="AlphaFoldDB" id="A0A142CVY0"/>
<dbReference type="Proteomes" id="UP000073604">
    <property type="component" value="Chromosome"/>
</dbReference>
<evidence type="ECO:0000313" key="2">
    <source>
        <dbReference type="Proteomes" id="UP000073604"/>
    </source>
</evidence>
<accession>A0A142CVY0</accession>
<name>A0A142CVY0_9EURY</name>
<keyword evidence="2" id="KW-1185">Reference proteome</keyword>
<evidence type="ECO:0000313" key="1">
    <source>
        <dbReference type="EMBL" id="AMQ18932.1"/>
    </source>
</evidence>
<dbReference type="OrthoDB" id="88474at2157"/>
<sequence length="128" mass="13844">MGDATIYEVLGRYVDGFAKATPVCIAYGRALLNGEPITPVEKTVKFTVLMYSQTLEVDAIWGKDNLGGLSIRGTPALHHDGSVTTLKFSTREGEVLVELGGGREIERALRRVSSFCTNGIGTVIWVRG</sequence>
<dbReference type="KEGG" id="tpep:A0127_06985"/>